<organism evidence="6 7">
    <name type="scientific">Sphingomonas lycopersici</name>
    <dbReference type="NCBI Taxonomy" id="2951807"/>
    <lineage>
        <taxon>Bacteria</taxon>
        <taxon>Pseudomonadati</taxon>
        <taxon>Pseudomonadota</taxon>
        <taxon>Alphaproteobacteria</taxon>
        <taxon>Sphingomonadales</taxon>
        <taxon>Sphingomonadaceae</taxon>
        <taxon>Sphingomonas</taxon>
    </lineage>
</organism>
<evidence type="ECO:0000313" key="6">
    <source>
        <dbReference type="EMBL" id="MCW6534688.1"/>
    </source>
</evidence>
<feature type="transmembrane region" description="Helical" evidence="5">
    <location>
        <begin position="112"/>
        <end position="130"/>
    </location>
</feature>
<name>A0AA41ZFD6_9SPHN</name>
<dbReference type="Pfam" id="PF07264">
    <property type="entry name" value="EI24"/>
    <property type="match status" value="1"/>
</dbReference>
<protein>
    <submittedName>
        <fullName evidence="6">EI24 domain-containing protein</fullName>
    </submittedName>
</protein>
<dbReference type="AlphaFoldDB" id="A0AA41ZFD6"/>
<dbReference type="RefSeq" id="WP_179510932.1">
    <property type="nucleotide sequence ID" value="NZ_JANFAV010000004.1"/>
</dbReference>
<dbReference type="EMBL" id="JANFAV010000004">
    <property type="protein sequence ID" value="MCW6534688.1"/>
    <property type="molecule type" value="Genomic_DNA"/>
</dbReference>
<keyword evidence="7" id="KW-1185">Reference proteome</keyword>
<feature type="transmembrane region" description="Helical" evidence="5">
    <location>
        <begin position="186"/>
        <end position="213"/>
    </location>
</feature>
<evidence type="ECO:0000256" key="4">
    <source>
        <dbReference type="ARBA" id="ARBA00023136"/>
    </source>
</evidence>
<keyword evidence="4 5" id="KW-0472">Membrane</keyword>
<dbReference type="InterPro" id="IPR059112">
    <property type="entry name" value="CysZ/EI24"/>
</dbReference>
<accession>A0AA41ZFD6</accession>
<evidence type="ECO:0000256" key="1">
    <source>
        <dbReference type="ARBA" id="ARBA00004141"/>
    </source>
</evidence>
<comment type="caution">
    <text evidence="6">The sequence shown here is derived from an EMBL/GenBank/DDBJ whole genome shotgun (WGS) entry which is preliminary data.</text>
</comment>
<evidence type="ECO:0000256" key="2">
    <source>
        <dbReference type="ARBA" id="ARBA00022692"/>
    </source>
</evidence>
<evidence type="ECO:0000313" key="7">
    <source>
        <dbReference type="Proteomes" id="UP001165565"/>
    </source>
</evidence>
<feature type="transmembrane region" description="Helical" evidence="5">
    <location>
        <begin position="136"/>
        <end position="157"/>
    </location>
</feature>
<feature type="transmembrane region" description="Helical" evidence="5">
    <location>
        <begin position="20"/>
        <end position="42"/>
    </location>
</feature>
<dbReference type="Proteomes" id="UP001165565">
    <property type="component" value="Unassembled WGS sequence"/>
</dbReference>
<sequence>MFGALALSVAQLGDPRILRVLGKSLLLTLALFVLLGVGLWWGVETWLAQSEWHDEIASAATIVGLALAFWFLFRAVAIAVIGIFADEVVAAVEARHYPAALASARPVPLHRALMMGLGSAARVVAINLLLLPLYGVLLVTGVGTAALFFAVNGWLLGRDLGDMVAARHMDAATLRAWRRTNGARRFLLGLAATGLFVVPLLNILAPVLGAAMATHFFHRGRT</sequence>
<comment type="subcellular location">
    <subcellularLocation>
        <location evidence="1">Membrane</location>
        <topology evidence="1">Multi-pass membrane protein</topology>
    </subcellularLocation>
</comment>
<feature type="transmembrane region" description="Helical" evidence="5">
    <location>
        <begin position="62"/>
        <end position="85"/>
    </location>
</feature>
<keyword evidence="2 5" id="KW-0812">Transmembrane</keyword>
<proteinExistence type="predicted"/>
<evidence type="ECO:0000256" key="5">
    <source>
        <dbReference type="SAM" id="Phobius"/>
    </source>
</evidence>
<evidence type="ECO:0000256" key="3">
    <source>
        <dbReference type="ARBA" id="ARBA00022989"/>
    </source>
</evidence>
<reference evidence="6" key="1">
    <citation type="submission" date="2022-06" db="EMBL/GenBank/DDBJ databases">
        <title>Sphingomonas sp. nov. isolated from rhizosphere soil of tomato.</title>
        <authorList>
            <person name="Dong H."/>
            <person name="Gao R."/>
        </authorList>
    </citation>
    <scope>NUCLEOTIDE SEQUENCE</scope>
    <source>
        <strain evidence="6">MMSM24</strain>
    </source>
</reference>
<gene>
    <name evidence="6" type="ORF">NEE01_07790</name>
</gene>
<keyword evidence="3 5" id="KW-1133">Transmembrane helix</keyword>